<accession>A0ABS5C5P7</accession>
<evidence type="ECO:0000313" key="3">
    <source>
        <dbReference type="EMBL" id="MBP3961233.1"/>
    </source>
</evidence>
<organism evidence="3 4">
    <name type="scientific">Paenibacillus lignilyticus</name>
    <dbReference type="NCBI Taxonomy" id="1172615"/>
    <lineage>
        <taxon>Bacteria</taxon>
        <taxon>Bacillati</taxon>
        <taxon>Bacillota</taxon>
        <taxon>Bacilli</taxon>
        <taxon>Bacillales</taxon>
        <taxon>Paenibacillaceae</taxon>
        <taxon>Paenibacillus</taxon>
    </lineage>
</organism>
<dbReference type="Proteomes" id="UP000673394">
    <property type="component" value="Unassembled WGS sequence"/>
</dbReference>
<keyword evidence="1" id="KW-0378">Hydrolase</keyword>
<dbReference type="PANTHER" id="PTHR30404:SF0">
    <property type="entry name" value="N-ACETYLMURAMOYL-L-ALANINE AMIDASE AMIC"/>
    <property type="match status" value="1"/>
</dbReference>
<dbReference type="EMBL" id="JAGKSP010000001">
    <property type="protein sequence ID" value="MBP3961233.1"/>
    <property type="molecule type" value="Genomic_DNA"/>
</dbReference>
<proteinExistence type="predicted"/>
<dbReference type="PANTHER" id="PTHR30404">
    <property type="entry name" value="N-ACETYLMURAMOYL-L-ALANINE AMIDASE"/>
    <property type="match status" value="1"/>
</dbReference>
<feature type="domain" description="MurNAc-LAA" evidence="2">
    <location>
        <begin position="122"/>
        <end position="231"/>
    </location>
</feature>
<evidence type="ECO:0000256" key="1">
    <source>
        <dbReference type="ARBA" id="ARBA00022801"/>
    </source>
</evidence>
<dbReference type="SMART" id="SM00646">
    <property type="entry name" value="Ami_3"/>
    <property type="match status" value="1"/>
</dbReference>
<evidence type="ECO:0000313" key="4">
    <source>
        <dbReference type="Proteomes" id="UP000673394"/>
    </source>
</evidence>
<dbReference type="InterPro" id="IPR002508">
    <property type="entry name" value="MurNAc-LAA_cat"/>
</dbReference>
<protein>
    <submittedName>
        <fullName evidence="3">N-acetylmuramoyl-L-alanine amidase</fullName>
    </submittedName>
</protein>
<dbReference type="CDD" id="cd02696">
    <property type="entry name" value="MurNAc-LAA"/>
    <property type="match status" value="1"/>
</dbReference>
<dbReference type="Pfam" id="PF01520">
    <property type="entry name" value="Amidase_3"/>
    <property type="match status" value="1"/>
</dbReference>
<sequence>MFCSVLFGSFTLGSTDILAAYPLDAPTNDIHLQAEAPPSYQRALPTAEVLIDVGHGGIDGGAHHEDILEKDINLAVAKKLYLLLSANGIRAILNRDADYALSDDNRWNPSGSRHRRDLSQRSQLTKEIQTKILVSIHVNWAPDKTEHGPLVLHQNEGESALLAFCIQDALNRKHNTHQLPRVGSPFYLLNVVKQPAVIVEMGFLSHEGDRTMLLNPRKQLQLAEAISSGVRNYILLR</sequence>
<comment type="caution">
    <text evidence="3">The sequence shown here is derived from an EMBL/GenBank/DDBJ whole genome shotgun (WGS) entry which is preliminary data.</text>
</comment>
<gene>
    <name evidence="3" type="ORF">I8J30_00790</name>
</gene>
<dbReference type="SUPFAM" id="SSF53187">
    <property type="entry name" value="Zn-dependent exopeptidases"/>
    <property type="match status" value="1"/>
</dbReference>
<evidence type="ECO:0000259" key="2">
    <source>
        <dbReference type="SMART" id="SM00646"/>
    </source>
</evidence>
<keyword evidence="4" id="KW-1185">Reference proteome</keyword>
<dbReference type="Gene3D" id="3.40.630.40">
    <property type="entry name" value="Zn-dependent exopeptidases"/>
    <property type="match status" value="1"/>
</dbReference>
<name>A0ABS5C5P7_9BACL</name>
<reference evidence="3 4" key="1">
    <citation type="submission" date="2021-04" db="EMBL/GenBank/DDBJ databases">
        <title>Paenibacillus sp. DLE-14 whole genome sequence.</title>
        <authorList>
            <person name="Ham Y.J."/>
        </authorList>
    </citation>
    <scope>NUCLEOTIDE SEQUENCE [LARGE SCALE GENOMIC DNA]</scope>
    <source>
        <strain evidence="3 4">DLE-14</strain>
    </source>
</reference>
<dbReference type="InterPro" id="IPR050695">
    <property type="entry name" value="N-acetylmuramoyl_amidase_3"/>
</dbReference>